<sequence>MSPMLPHRPTVGGRCAAMPRPVLPPAQAAAPRSALPHARPRSGQRPRKPENKGRKAVRTCVQPSRKKKP</sequence>
<evidence type="ECO:0000256" key="1">
    <source>
        <dbReference type="SAM" id="MobiDB-lite"/>
    </source>
</evidence>
<name>A0A8J5R2G9_ZIZPA</name>
<evidence type="ECO:0000313" key="3">
    <source>
        <dbReference type="Proteomes" id="UP000729402"/>
    </source>
</evidence>
<reference evidence="2" key="1">
    <citation type="journal article" date="2021" name="bioRxiv">
        <title>Whole Genome Assembly and Annotation of Northern Wild Rice, Zizania palustris L., Supports a Whole Genome Duplication in the Zizania Genus.</title>
        <authorList>
            <person name="Haas M."/>
            <person name="Kono T."/>
            <person name="Macchietto M."/>
            <person name="Millas R."/>
            <person name="McGilp L."/>
            <person name="Shao M."/>
            <person name="Duquette J."/>
            <person name="Hirsch C.N."/>
            <person name="Kimball J."/>
        </authorList>
    </citation>
    <scope>NUCLEOTIDE SEQUENCE</scope>
    <source>
        <tissue evidence="2">Fresh leaf tissue</tissue>
    </source>
</reference>
<organism evidence="2 3">
    <name type="scientific">Zizania palustris</name>
    <name type="common">Northern wild rice</name>
    <dbReference type="NCBI Taxonomy" id="103762"/>
    <lineage>
        <taxon>Eukaryota</taxon>
        <taxon>Viridiplantae</taxon>
        <taxon>Streptophyta</taxon>
        <taxon>Embryophyta</taxon>
        <taxon>Tracheophyta</taxon>
        <taxon>Spermatophyta</taxon>
        <taxon>Magnoliopsida</taxon>
        <taxon>Liliopsida</taxon>
        <taxon>Poales</taxon>
        <taxon>Poaceae</taxon>
        <taxon>BOP clade</taxon>
        <taxon>Oryzoideae</taxon>
        <taxon>Oryzeae</taxon>
        <taxon>Zizaniinae</taxon>
        <taxon>Zizania</taxon>
    </lineage>
</organism>
<dbReference type="EMBL" id="JAAALK010000952">
    <property type="protein sequence ID" value="KAG8044066.1"/>
    <property type="molecule type" value="Genomic_DNA"/>
</dbReference>
<proteinExistence type="predicted"/>
<gene>
    <name evidence="2" type="ORF">GUJ93_ZPchr0109g40565</name>
</gene>
<feature type="region of interest" description="Disordered" evidence="1">
    <location>
        <begin position="1"/>
        <end position="69"/>
    </location>
</feature>
<comment type="caution">
    <text evidence="2">The sequence shown here is derived from an EMBL/GenBank/DDBJ whole genome shotgun (WGS) entry which is preliminary data.</text>
</comment>
<protein>
    <submittedName>
        <fullName evidence="2">Uncharacterized protein</fullName>
    </submittedName>
</protein>
<evidence type="ECO:0000313" key="2">
    <source>
        <dbReference type="EMBL" id="KAG8044066.1"/>
    </source>
</evidence>
<dbReference type="AlphaFoldDB" id="A0A8J5R2G9"/>
<accession>A0A8J5R2G9</accession>
<dbReference type="Proteomes" id="UP000729402">
    <property type="component" value="Unassembled WGS sequence"/>
</dbReference>
<reference evidence="2" key="2">
    <citation type="submission" date="2021-02" db="EMBL/GenBank/DDBJ databases">
        <authorList>
            <person name="Kimball J.A."/>
            <person name="Haas M.W."/>
            <person name="Macchietto M."/>
            <person name="Kono T."/>
            <person name="Duquette J."/>
            <person name="Shao M."/>
        </authorList>
    </citation>
    <scope>NUCLEOTIDE SEQUENCE</scope>
    <source>
        <tissue evidence="2">Fresh leaf tissue</tissue>
    </source>
</reference>
<keyword evidence="3" id="KW-1185">Reference proteome</keyword>